<dbReference type="InterPro" id="IPR000719">
    <property type="entry name" value="Prot_kinase_dom"/>
</dbReference>
<dbReference type="AlphaFoldDB" id="A0A9Q1H618"/>
<dbReference type="PANTHER" id="PTHR24416:SF600">
    <property type="entry name" value="PDGF- AND VEGF-RECEPTOR RELATED, ISOFORM J"/>
    <property type="match status" value="1"/>
</dbReference>
<proteinExistence type="predicted"/>
<organism evidence="3 4">
    <name type="scientific">Holothuria leucospilota</name>
    <name type="common">Black long sea cucumber</name>
    <name type="synonym">Mertensiothuria leucospilota</name>
    <dbReference type="NCBI Taxonomy" id="206669"/>
    <lineage>
        <taxon>Eukaryota</taxon>
        <taxon>Metazoa</taxon>
        <taxon>Echinodermata</taxon>
        <taxon>Eleutherozoa</taxon>
        <taxon>Echinozoa</taxon>
        <taxon>Holothuroidea</taxon>
        <taxon>Aspidochirotacea</taxon>
        <taxon>Aspidochirotida</taxon>
        <taxon>Holothuriidae</taxon>
        <taxon>Holothuria</taxon>
    </lineage>
</organism>
<keyword evidence="1" id="KW-1133">Transmembrane helix</keyword>
<dbReference type="Pfam" id="PF07714">
    <property type="entry name" value="PK_Tyr_Ser-Thr"/>
    <property type="match status" value="1"/>
</dbReference>
<dbReference type="SUPFAM" id="SSF56112">
    <property type="entry name" value="Protein kinase-like (PK-like)"/>
    <property type="match status" value="1"/>
</dbReference>
<keyword evidence="1" id="KW-0472">Membrane</keyword>
<dbReference type="OrthoDB" id="535945at2759"/>
<dbReference type="GO" id="GO:0005524">
    <property type="term" value="F:ATP binding"/>
    <property type="evidence" value="ECO:0007669"/>
    <property type="project" value="InterPro"/>
</dbReference>
<dbReference type="PROSITE" id="PS50011">
    <property type="entry name" value="PROTEIN_KINASE_DOM"/>
    <property type="match status" value="1"/>
</dbReference>
<dbReference type="GO" id="GO:0005886">
    <property type="term" value="C:plasma membrane"/>
    <property type="evidence" value="ECO:0007669"/>
    <property type="project" value="TreeGrafter"/>
</dbReference>
<reference evidence="3" key="1">
    <citation type="submission" date="2021-10" db="EMBL/GenBank/DDBJ databases">
        <title>Tropical sea cucumber genome reveals ecological adaptation and Cuvierian tubules defense mechanism.</title>
        <authorList>
            <person name="Chen T."/>
        </authorList>
    </citation>
    <scope>NUCLEOTIDE SEQUENCE</scope>
    <source>
        <strain evidence="3">Nanhai2018</strain>
        <tissue evidence="3">Muscle</tissue>
    </source>
</reference>
<feature type="domain" description="Protein kinase" evidence="2">
    <location>
        <begin position="44"/>
        <end position="396"/>
    </location>
</feature>
<evidence type="ECO:0000256" key="1">
    <source>
        <dbReference type="SAM" id="Phobius"/>
    </source>
</evidence>
<dbReference type="InterPro" id="IPR050122">
    <property type="entry name" value="RTK"/>
</dbReference>
<dbReference type="GO" id="GO:0007169">
    <property type="term" value="P:cell surface receptor protein tyrosine kinase signaling pathway"/>
    <property type="evidence" value="ECO:0007669"/>
    <property type="project" value="TreeGrafter"/>
</dbReference>
<dbReference type="EMBL" id="JAIZAY010000010">
    <property type="protein sequence ID" value="KAJ8034559.1"/>
    <property type="molecule type" value="Genomic_DNA"/>
</dbReference>
<evidence type="ECO:0000259" key="2">
    <source>
        <dbReference type="PROSITE" id="PS50011"/>
    </source>
</evidence>
<keyword evidence="3" id="KW-0675">Receptor</keyword>
<protein>
    <submittedName>
        <fullName evidence="3">Fibroblast growth factor receptor 1</fullName>
    </submittedName>
</protein>
<keyword evidence="4" id="KW-1185">Reference proteome</keyword>
<dbReference type="GO" id="GO:0004714">
    <property type="term" value="F:transmembrane receptor protein tyrosine kinase activity"/>
    <property type="evidence" value="ECO:0007669"/>
    <property type="project" value="TreeGrafter"/>
</dbReference>
<dbReference type="Proteomes" id="UP001152320">
    <property type="component" value="Chromosome 10"/>
</dbReference>
<sequence length="449" mass="51568">MSSKLHKEILSCDIQYEEDGKEQRQVKILVTDPALNLDIFIYGNRKEVRINNGDELEIVVGRRYVVSCYVTSKKLDGHLPKWKTPDRMNYDITTDSNDFIFHEDFSSHTSRLHFKAEWNLHNKVLQCTCEKSALNFRITVEGFSQRKSYITASLFIFVIMVIVGITVLVRVCKIRRKTKSEVYDGIENDYKAKDEIKSIRYKDISFELEMNSSMPCRWTGKLLLPNNETEDVMISSVSDRFFVVHKYVGMITLQKFLRLQCSKQSFDKTVVWLLLKLSKEIVCGVEFLALNEDHSVLTSLSPEALLLGEYVLGSDVWSLGMTLWEVFSGGSNPYPGITLSEMKETLQNLKGKRPPKPTNISGEIYDVMQSCWVQRVSQRPTATAIREKLKAVSSYFCQQPFDESRVAIKGIPESEYTTHKISTLPLEISGDCENEEEGTNSDQYERMII</sequence>
<dbReference type="Gene3D" id="1.10.510.10">
    <property type="entry name" value="Transferase(Phosphotransferase) domain 1"/>
    <property type="match status" value="1"/>
</dbReference>
<dbReference type="PANTHER" id="PTHR24416">
    <property type="entry name" value="TYROSINE-PROTEIN KINASE RECEPTOR"/>
    <property type="match status" value="1"/>
</dbReference>
<dbReference type="InterPro" id="IPR011009">
    <property type="entry name" value="Kinase-like_dom_sf"/>
</dbReference>
<dbReference type="InterPro" id="IPR001245">
    <property type="entry name" value="Ser-Thr/Tyr_kinase_cat_dom"/>
</dbReference>
<evidence type="ECO:0000313" key="3">
    <source>
        <dbReference type="EMBL" id="KAJ8034559.1"/>
    </source>
</evidence>
<accession>A0A9Q1H618</accession>
<keyword evidence="1" id="KW-0812">Transmembrane</keyword>
<name>A0A9Q1H618_HOLLE</name>
<dbReference type="GO" id="GO:0043235">
    <property type="term" value="C:receptor complex"/>
    <property type="evidence" value="ECO:0007669"/>
    <property type="project" value="TreeGrafter"/>
</dbReference>
<comment type="caution">
    <text evidence="3">The sequence shown here is derived from an EMBL/GenBank/DDBJ whole genome shotgun (WGS) entry which is preliminary data.</text>
</comment>
<evidence type="ECO:0000313" key="4">
    <source>
        <dbReference type="Proteomes" id="UP001152320"/>
    </source>
</evidence>
<gene>
    <name evidence="3" type="ORF">HOLleu_21446</name>
</gene>
<feature type="transmembrane region" description="Helical" evidence="1">
    <location>
        <begin position="149"/>
        <end position="169"/>
    </location>
</feature>